<feature type="compositionally biased region" description="Acidic residues" evidence="1">
    <location>
        <begin position="313"/>
        <end position="322"/>
    </location>
</feature>
<evidence type="ECO:0000256" key="2">
    <source>
        <dbReference type="SAM" id="SignalP"/>
    </source>
</evidence>
<organism evidence="3 4">
    <name type="scientific">Candidatus Woesebacteria bacterium RIFCSPHIGHO2_01_FULL_38_9</name>
    <dbReference type="NCBI Taxonomy" id="1802492"/>
    <lineage>
        <taxon>Bacteria</taxon>
        <taxon>Candidatus Woeseibacteriota</taxon>
    </lineage>
</organism>
<feature type="region of interest" description="Disordered" evidence="1">
    <location>
        <begin position="42"/>
        <end position="93"/>
    </location>
</feature>
<proteinExistence type="predicted"/>
<dbReference type="Proteomes" id="UP000178419">
    <property type="component" value="Unassembled WGS sequence"/>
</dbReference>
<feature type="compositionally biased region" description="Low complexity" evidence="1">
    <location>
        <begin position="42"/>
        <end position="61"/>
    </location>
</feature>
<name>A0A1F7XZK7_9BACT</name>
<protein>
    <submittedName>
        <fullName evidence="3">Uncharacterized protein</fullName>
    </submittedName>
</protein>
<accession>A0A1F7XZK7</accession>
<keyword evidence="2" id="KW-0732">Signal</keyword>
<feature type="chain" id="PRO_5009533777" evidence="2">
    <location>
        <begin position="32"/>
        <end position="384"/>
    </location>
</feature>
<dbReference type="EMBL" id="MGGE01000040">
    <property type="protein sequence ID" value="OGM20494.1"/>
    <property type="molecule type" value="Genomic_DNA"/>
</dbReference>
<evidence type="ECO:0000313" key="4">
    <source>
        <dbReference type="Proteomes" id="UP000178419"/>
    </source>
</evidence>
<sequence>MKFAKKLPKFLPKILSLLLGLSLVLAPNVKAIELIVSENGSGSESVTTVESSQTTTVTQTSDAQISNDISVDSNTGNNEASGNTGQDTTITTGDTTTNVNIENNLNFSIVAQEECCLGAINAEITSNGTDSENAIIIENTNSTTVTVNQNATIENYISGTLNTGGNIASNNSGNVYIETGNINVAGSIINGPVNTSLVNIGSGGRSNVGALISGNGSGSQNLISAAFYSPLNVNVFQRVNFSNSVDWDLNTGRNSANDNSGDVSIKTGEIDFEFLIKNIANIGGVEITTCCEIDMDPEEEPDKPDVGGTPPSEDGDDKDNDGDSSGQITSEAASTSAGGLGIIGLSDTSSEAAQTLFFWIALAMIAFGGKIATDELISTSRKKR</sequence>
<gene>
    <name evidence="3" type="ORF">A2714_03840</name>
</gene>
<feature type="compositionally biased region" description="Polar residues" evidence="1">
    <location>
        <begin position="62"/>
        <end position="83"/>
    </location>
</feature>
<dbReference type="AlphaFoldDB" id="A0A1F7XZK7"/>
<evidence type="ECO:0000313" key="3">
    <source>
        <dbReference type="EMBL" id="OGM20494.1"/>
    </source>
</evidence>
<feature type="signal peptide" evidence="2">
    <location>
        <begin position="1"/>
        <end position="31"/>
    </location>
</feature>
<reference evidence="3 4" key="1">
    <citation type="journal article" date="2016" name="Nat. Commun.">
        <title>Thousands of microbial genomes shed light on interconnected biogeochemical processes in an aquifer system.</title>
        <authorList>
            <person name="Anantharaman K."/>
            <person name="Brown C.T."/>
            <person name="Hug L.A."/>
            <person name="Sharon I."/>
            <person name="Castelle C.J."/>
            <person name="Probst A.J."/>
            <person name="Thomas B.C."/>
            <person name="Singh A."/>
            <person name="Wilkins M.J."/>
            <person name="Karaoz U."/>
            <person name="Brodie E.L."/>
            <person name="Williams K.H."/>
            <person name="Hubbard S.S."/>
            <person name="Banfield J.F."/>
        </authorList>
    </citation>
    <scope>NUCLEOTIDE SEQUENCE [LARGE SCALE GENOMIC DNA]</scope>
</reference>
<evidence type="ECO:0000256" key="1">
    <source>
        <dbReference type="SAM" id="MobiDB-lite"/>
    </source>
</evidence>
<feature type="compositionally biased region" description="Low complexity" evidence="1">
    <location>
        <begin position="84"/>
        <end position="93"/>
    </location>
</feature>
<comment type="caution">
    <text evidence="3">The sequence shown here is derived from an EMBL/GenBank/DDBJ whole genome shotgun (WGS) entry which is preliminary data.</text>
</comment>
<feature type="region of interest" description="Disordered" evidence="1">
    <location>
        <begin position="295"/>
        <end position="333"/>
    </location>
</feature>